<dbReference type="SUPFAM" id="SSF52218">
    <property type="entry name" value="Flavoproteins"/>
    <property type="match status" value="1"/>
</dbReference>
<dbReference type="PANTHER" id="PTHR43278">
    <property type="entry name" value="NAD(P)H-DEPENDENT FMN-CONTAINING OXIDOREDUCTASE YWQN-RELATED"/>
    <property type="match status" value="1"/>
</dbReference>
<accession>A0A290HWJ4</accession>
<keyword evidence="1" id="KW-0285">Flavoprotein</keyword>
<dbReference type="RefSeq" id="WP_096047107.1">
    <property type="nucleotide sequence ID" value="NZ_CP023275.1"/>
</dbReference>
<dbReference type="Gene3D" id="3.40.50.360">
    <property type="match status" value="1"/>
</dbReference>
<evidence type="ECO:0000313" key="4">
    <source>
        <dbReference type="EMBL" id="ATB70196.1"/>
    </source>
</evidence>
<dbReference type="EC" id="1.3.8.16" evidence="4"/>
<dbReference type="EMBL" id="CP023275">
    <property type="protein sequence ID" value="ATB70196.1"/>
    <property type="molecule type" value="Genomic_DNA"/>
</dbReference>
<keyword evidence="2" id="KW-0288">FMN</keyword>
<dbReference type="PANTHER" id="PTHR43278:SF4">
    <property type="entry name" value="NAD(P)H-DEPENDENT FMN-CONTAINING OXIDOREDUCTASE YWQN-RELATED"/>
    <property type="match status" value="1"/>
</dbReference>
<dbReference type="InterPro" id="IPR029039">
    <property type="entry name" value="Flavoprotein-like_sf"/>
</dbReference>
<dbReference type="KEGG" id="sulj:SJPD1_2097"/>
<sequence>MKVLMINGSSNRKGCTYTALQEVAGILEKENIETEVVQLGNLSLRDCSGCFGCKDTGKCVFDDLVNEVIEKAKTCDGFIFGTPVYYGHPTGRILSFLDRAFFAGHQAFEYKLGASVIISRRSGNTASFDVMNKYFTINNMPVVSSQYWNNVHGLVPEDTRHDLEGMQTMRTLGKNMSWLLKCIDLGKQNGLSVPKSTEHRVHTNFIDNPENYLNGKMQGAE</sequence>
<evidence type="ECO:0000313" key="5">
    <source>
        <dbReference type="Proteomes" id="UP000217349"/>
    </source>
</evidence>
<name>A0A290HWJ4_9BACT</name>
<dbReference type="InterPro" id="IPR051796">
    <property type="entry name" value="ISF_SsuE-like"/>
</dbReference>
<organism evidence="4 5">
    <name type="scientific">Sulfurospirillum diekertiae</name>
    <dbReference type="NCBI Taxonomy" id="1854492"/>
    <lineage>
        <taxon>Bacteria</taxon>
        <taxon>Pseudomonadati</taxon>
        <taxon>Campylobacterota</taxon>
        <taxon>Epsilonproteobacteria</taxon>
        <taxon>Campylobacterales</taxon>
        <taxon>Sulfurospirillaceae</taxon>
        <taxon>Sulfurospirillum</taxon>
    </lineage>
</organism>
<reference evidence="5" key="1">
    <citation type="submission" date="2017-09" db="EMBL/GenBank/DDBJ databases">
        <title>The complete genome of Sulfurospirillum sp. JPD-1.</title>
        <authorList>
            <person name="Goris T."/>
        </authorList>
    </citation>
    <scope>NUCLEOTIDE SEQUENCE [LARGE SCALE GENOMIC DNA]</scope>
    <source>
        <strain evidence="5">JPD-1</strain>
    </source>
</reference>
<dbReference type="AlphaFoldDB" id="A0A290HWJ4"/>
<dbReference type="InterPro" id="IPR005025">
    <property type="entry name" value="FMN_Rdtase-like_dom"/>
</dbReference>
<gene>
    <name evidence="4" type="ORF">SJPD1_2097</name>
</gene>
<keyword evidence="4" id="KW-0560">Oxidoreductase</keyword>
<evidence type="ECO:0000259" key="3">
    <source>
        <dbReference type="Pfam" id="PF03358"/>
    </source>
</evidence>
<proteinExistence type="predicted"/>
<protein>
    <submittedName>
        <fullName evidence="4">2-amino-4-deoxychorismate dehydrogenase</fullName>
        <ecNumber evidence="4">1.3.8.16</ecNumber>
    </submittedName>
</protein>
<evidence type="ECO:0000256" key="1">
    <source>
        <dbReference type="ARBA" id="ARBA00022630"/>
    </source>
</evidence>
<dbReference type="OrthoDB" id="9790975at2"/>
<dbReference type="GO" id="GO:0016491">
    <property type="term" value="F:oxidoreductase activity"/>
    <property type="evidence" value="ECO:0007669"/>
    <property type="project" value="UniProtKB-KW"/>
</dbReference>
<dbReference type="Proteomes" id="UP000217349">
    <property type="component" value="Chromosome"/>
</dbReference>
<dbReference type="Pfam" id="PF03358">
    <property type="entry name" value="FMN_red"/>
    <property type="match status" value="1"/>
</dbReference>
<evidence type="ECO:0000256" key="2">
    <source>
        <dbReference type="ARBA" id="ARBA00022643"/>
    </source>
</evidence>
<feature type="domain" description="NADPH-dependent FMN reductase-like" evidence="3">
    <location>
        <begin position="1"/>
        <end position="149"/>
    </location>
</feature>